<reference evidence="5 6" key="1">
    <citation type="submission" date="2019-04" db="EMBL/GenBank/DDBJ databases">
        <title>Genome of a novel bacterium Candidatus Jettenia ecosi reconstructed from metagenome of an anammox bioreactor.</title>
        <authorList>
            <person name="Mardanov A.V."/>
            <person name="Beletsky A.V."/>
            <person name="Ravin N.V."/>
            <person name="Botchkova E.A."/>
            <person name="Litti Y.V."/>
            <person name="Nozhevnikova A.N."/>
        </authorList>
    </citation>
    <scope>NUCLEOTIDE SEQUENCE [LARGE SCALE GENOMIC DNA]</scope>
    <source>
        <strain evidence="5">J2</strain>
    </source>
</reference>
<evidence type="ECO:0000313" key="6">
    <source>
        <dbReference type="Proteomes" id="UP000319783"/>
    </source>
</evidence>
<dbReference type="PROSITE" id="PS00662">
    <property type="entry name" value="T2SP_E"/>
    <property type="match status" value="1"/>
</dbReference>
<dbReference type="Proteomes" id="UP000319783">
    <property type="component" value="Unassembled WGS sequence"/>
</dbReference>
<accession>A0A533Q778</accession>
<protein>
    <submittedName>
        <fullName evidence="5">Type IV fimbrial assembly, ATPase PilB</fullName>
    </submittedName>
</protein>
<keyword evidence="3" id="KW-0067">ATP-binding</keyword>
<dbReference type="Pfam" id="PF05157">
    <property type="entry name" value="MshEN"/>
    <property type="match status" value="1"/>
</dbReference>
<evidence type="ECO:0000313" key="5">
    <source>
        <dbReference type="EMBL" id="TLD40476.1"/>
    </source>
</evidence>
<organism evidence="5 6">
    <name type="scientific">Candidatus Jettenia ecosi</name>
    <dbReference type="NCBI Taxonomy" id="2494326"/>
    <lineage>
        <taxon>Bacteria</taxon>
        <taxon>Pseudomonadati</taxon>
        <taxon>Planctomycetota</taxon>
        <taxon>Candidatus Brocadiia</taxon>
        <taxon>Candidatus Brocadiales</taxon>
        <taxon>Candidatus Brocadiaceae</taxon>
        <taxon>Candidatus Jettenia</taxon>
    </lineage>
</organism>
<dbReference type="PANTHER" id="PTHR30258">
    <property type="entry name" value="TYPE II SECRETION SYSTEM PROTEIN GSPE-RELATED"/>
    <property type="match status" value="1"/>
</dbReference>
<dbReference type="InterPro" id="IPR037257">
    <property type="entry name" value="T2SS_E_N_sf"/>
</dbReference>
<evidence type="ECO:0000256" key="1">
    <source>
        <dbReference type="ARBA" id="ARBA00006611"/>
    </source>
</evidence>
<dbReference type="GO" id="GO:0005524">
    <property type="term" value="F:ATP binding"/>
    <property type="evidence" value="ECO:0007669"/>
    <property type="project" value="UniProtKB-KW"/>
</dbReference>
<dbReference type="InterPro" id="IPR001482">
    <property type="entry name" value="T2SS/T4SS_dom"/>
</dbReference>
<dbReference type="Pfam" id="PF00437">
    <property type="entry name" value="T2SSE"/>
    <property type="match status" value="1"/>
</dbReference>
<dbReference type="SMART" id="SM00382">
    <property type="entry name" value="AAA"/>
    <property type="match status" value="1"/>
</dbReference>
<keyword evidence="2" id="KW-0547">Nucleotide-binding</keyword>
<feature type="domain" description="Bacterial type II secretion system protein E" evidence="4">
    <location>
        <begin position="374"/>
        <end position="388"/>
    </location>
</feature>
<dbReference type="GO" id="GO:0005886">
    <property type="term" value="C:plasma membrane"/>
    <property type="evidence" value="ECO:0007669"/>
    <property type="project" value="TreeGrafter"/>
</dbReference>
<comment type="caution">
    <text evidence="5">The sequence shown here is derived from an EMBL/GenBank/DDBJ whole genome shotgun (WGS) entry which is preliminary data.</text>
</comment>
<dbReference type="AlphaFoldDB" id="A0A533Q778"/>
<name>A0A533Q778_9BACT</name>
<dbReference type="Gene3D" id="3.30.300.160">
    <property type="entry name" value="Type II secretion system, protein E, N-terminal domain"/>
    <property type="match status" value="1"/>
</dbReference>
<gene>
    <name evidence="5" type="ORF">JETT_3260</name>
</gene>
<dbReference type="PANTHER" id="PTHR30258:SF2">
    <property type="entry name" value="COMG OPERON PROTEIN 1"/>
    <property type="match status" value="1"/>
</dbReference>
<dbReference type="Gene3D" id="3.30.450.90">
    <property type="match status" value="1"/>
</dbReference>
<dbReference type="Gene3D" id="3.40.50.300">
    <property type="entry name" value="P-loop containing nucleotide triphosphate hydrolases"/>
    <property type="match status" value="1"/>
</dbReference>
<dbReference type="InterPro" id="IPR007831">
    <property type="entry name" value="T2SS_GspE_N"/>
</dbReference>
<dbReference type="SUPFAM" id="SSF160246">
    <property type="entry name" value="EspE N-terminal domain-like"/>
    <property type="match status" value="1"/>
</dbReference>
<proteinExistence type="inferred from homology"/>
<dbReference type="InterPro" id="IPR027417">
    <property type="entry name" value="P-loop_NTPase"/>
</dbReference>
<dbReference type="FunFam" id="3.30.450.90:FF:000001">
    <property type="entry name" value="Type II secretion system ATPase GspE"/>
    <property type="match status" value="1"/>
</dbReference>
<dbReference type="Gene3D" id="1.10.40.70">
    <property type="match status" value="1"/>
</dbReference>
<evidence type="ECO:0000256" key="2">
    <source>
        <dbReference type="ARBA" id="ARBA00022741"/>
    </source>
</evidence>
<comment type="similarity">
    <text evidence="1">Belongs to the GSP E family.</text>
</comment>
<evidence type="ECO:0000259" key="4">
    <source>
        <dbReference type="PROSITE" id="PS00662"/>
    </source>
</evidence>
<evidence type="ECO:0000256" key="3">
    <source>
        <dbReference type="ARBA" id="ARBA00022840"/>
    </source>
</evidence>
<dbReference type="GO" id="GO:0016887">
    <property type="term" value="F:ATP hydrolysis activity"/>
    <property type="evidence" value="ECO:0007669"/>
    <property type="project" value="TreeGrafter"/>
</dbReference>
<sequence>MDLTATYTIGDVLLEIGKVTRSDLDRAIEVQKQTGQKLGRILIDLGTISEEDLRLAHSKLLLLPIWEKKKEDRYPLVENVPKVFLVSNRVLPLNLHNGILDVALADPQDSLLIETIALSTNKQVNVFVGCEKDILASLEALYEGEIKEEDAVTSNIEVMEDVEQLRDMASEAPVIRLVNNTLTKAIEIGASDVHLEVFEKNARLRYRVDGVLRELTPPPREIYNAIISRIKIMAKLNIAEKRLPQDGRIKMKVAGKEIDLRVSIIPMSHGEGVVMRILDRTAVTLDLEALGFSQEFLGKFRRMVNKPEGMLLVTGPTGSGKTTTLYAVLKELVSPEIKIVTVEDPVEYSMEDVNQIQVNPQIDLTFASGLRSILRHDPDIILIGEIRDRETASIAIQAALTGHLVFRHCIQTIQLQPLLA</sequence>
<dbReference type="EMBL" id="SULG01000098">
    <property type="protein sequence ID" value="TLD40476.1"/>
    <property type="molecule type" value="Genomic_DNA"/>
</dbReference>
<dbReference type="InterPro" id="IPR003593">
    <property type="entry name" value="AAA+_ATPase"/>
</dbReference>
<dbReference type="CDD" id="cd01129">
    <property type="entry name" value="PulE-GspE-like"/>
    <property type="match status" value="1"/>
</dbReference>
<dbReference type="SUPFAM" id="SSF52540">
    <property type="entry name" value="P-loop containing nucleoside triphosphate hydrolases"/>
    <property type="match status" value="1"/>
</dbReference>